<keyword evidence="2" id="KW-0472">Membrane</keyword>
<gene>
    <name evidence="3" type="ORF">MBBTH_08520</name>
</gene>
<feature type="transmembrane region" description="Helical" evidence="2">
    <location>
        <begin position="7"/>
        <end position="24"/>
    </location>
</feature>
<keyword evidence="4" id="KW-1185">Reference proteome</keyword>
<comment type="caution">
    <text evidence="3">The sequence shown here is derived from an EMBL/GenBank/DDBJ whole genome shotgun (WGS) entry which is preliminary data.</text>
</comment>
<keyword evidence="2" id="KW-1133">Transmembrane helix</keyword>
<proteinExistence type="predicted"/>
<feature type="coiled-coil region" evidence="1">
    <location>
        <begin position="79"/>
        <end position="121"/>
    </location>
</feature>
<keyword evidence="1" id="KW-0175">Coiled coil</keyword>
<evidence type="ECO:0000313" key="3">
    <source>
        <dbReference type="EMBL" id="PWB87583.1"/>
    </source>
</evidence>
<protein>
    <submittedName>
        <fullName evidence="3">Uncharacterized protein</fullName>
    </submittedName>
</protein>
<name>A0A315XNP9_9EURY</name>
<keyword evidence="2" id="KW-0812">Transmembrane</keyword>
<accession>A0A315XNP9</accession>
<evidence type="ECO:0000313" key="4">
    <source>
        <dbReference type="Proteomes" id="UP000251717"/>
    </source>
</evidence>
<dbReference type="AlphaFoldDB" id="A0A315XNP9"/>
<sequence length="166" mass="18986">MSSYIKLIIFIVVLLIISASIVFIDSSMDNINQSMPSISEGIVQGDKDYNESVELLNSRYFNDANDKAISAGDNYNNSLKKLNDIKDKFNKDLNEVHKDYIDAAINELELKLKAVDELKESIYYLQNYYNYTGSTHGTQANELMYDAVEYQNQRNGIVQENPDLFN</sequence>
<organism evidence="3 4">
    <name type="scientific">Methanobrevibacter thaueri</name>
    <dbReference type="NCBI Taxonomy" id="190975"/>
    <lineage>
        <taxon>Archaea</taxon>
        <taxon>Methanobacteriati</taxon>
        <taxon>Methanobacteriota</taxon>
        <taxon>Methanomada group</taxon>
        <taxon>Methanobacteria</taxon>
        <taxon>Methanobacteriales</taxon>
        <taxon>Methanobacteriaceae</taxon>
        <taxon>Methanobrevibacter</taxon>
    </lineage>
</organism>
<dbReference type="EMBL" id="MZGS01000019">
    <property type="protein sequence ID" value="PWB87583.1"/>
    <property type="molecule type" value="Genomic_DNA"/>
</dbReference>
<dbReference type="Proteomes" id="UP000251717">
    <property type="component" value="Unassembled WGS sequence"/>
</dbReference>
<reference evidence="3 4" key="1">
    <citation type="submission" date="2017-03" db="EMBL/GenBank/DDBJ databases">
        <title>Genome sequence of Methanobrevibacter thaueri.</title>
        <authorList>
            <person name="Poehlein A."/>
            <person name="Seedorf H."/>
            <person name="Daniel R."/>
        </authorList>
    </citation>
    <scope>NUCLEOTIDE SEQUENCE [LARGE SCALE GENOMIC DNA]</scope>
    <source>
        <strain evidence="3 4">DSM 11995</strain>
    </source>
</reference>
<evidence type="ECO:0000256" key="1">
    <source>
        <dbReference type="SAM" id="Coils"/>
    </source>
</evidence>
<evidence type="ECO:0000256" key="2">
    <source>
        <dbReference type="SAM" id="Phobius"/>
    </source>
</evidence>